<accession>A0AAN7T799</accession>
<dbReference type="EMBL" id="JAVRRL010000170">
    <property type="protein sequence ID" value="KAK5105678.1"/>
    <property type="molecule type" value="Genomic_DNA"/>
</dbReference>
<comment type="similarity">
    <text evidence="2">Belongs to the asaB hydroxylase/desaturase family.</text>
</comment>
<dbReference type="AlphaFoldDB" id="A0AAN7T799"/>
<evidence type="ECO:0000313" key="3">
    <source>
        <dbReference type="EMBL" id="KAK5105678.1"/>
    </source>
</evidence>
<evidence type="ECO:0000256" key="2">
    <source>
        <dbReference type="ARBA" id="ARBA00023604"/>
    </source>
</evidence>
<dbReference type="PANTHER" id="PTHR34598">
    <property type="entry name" value="BLL6449 PROTEIN"/>
    <property type="match status" value="1"/>
</dbReference>
<evidence type="ECO:0000313" key="4">
    <source>
        <dbReference type="Proteomes" id="UP001310890"/>
    </source>
</evidence>
<keyword evidence="1" id="KW-0560">Oxidoreductase</keyword>
<proteinExistence type="inferred from homology"/>
<dbReference type="PANTHER" id="PTHR34598:SF3">
    <property type="entry name" value="OXIDOREDUCTASE AN1597"/>
    <property type="match status" value="1"/>
</dbReference>
<sequence length="286" mass="31861">MTETATQRQGLLAGLNWWLPADKGGCDSLKANTADGSTIKRDHRPATITDVRGHEQDFTLDKHGSSFQASPITFTAFDEDKAIQAEYPKDVEEVAKRIAGATRTHAVSHIKRMTPLTGTKPPETKKCAPASMIHSDFSYAGGWSRYDGERNPGELPDDWEKLRQTRWAAISIWRPLNIVTRDALCVGDKTTIPDELLQPLKFTRISGASHEICTLNYAPGQQFHFKSLMESQDVIAIKLFDSCNNGVASCSPYTSFQADEDYGEPRNSIETRVLVFWEDQPVLGNK</sequence>
<organism evidence="3 4">
    <name type="scientific">Meristemomyces frigidus</name>
    <dbReference type="NCBI Taxonomy" id="1508187"/>
    <lineage>
        <taxon>Eukaryota</taxon>
        <taxon>Fungi</taxon>
        <taxon>Dikarya</taxon>
        <taxon>Ascomycota</taxon>
        <taxon>Pezizomycotina</taxon>
        <taxon>Dothideomycetes</taxon>
        <taxon>Dothideomycetidae</taxon>
        <taxon>Mycosphaerellales</taxon>
        <taxon>Teratosphaeriaceae</taxon>
        <taxon>Meristemomyces</taxon>
    </lineage>
</organism>
<evidence type="ECO:0000256" key="1">
    <source>
        <dbReference type="ARBA" id="ARBA00023002"/>
    </source>
</evidence>
<dbReference type="InterPro" id="IPR044053">
    <property type="entry name" value="AsaB-like"/>
</dbReference>
<dbReference type="NCBIfam" id="NF041278">
    <property type="entry name" value="CmcJ_NvfI_EfuI"/>
    <property type="match status" value="1"/>
</dbReference>
<reference evidence="3" key="1">
    <citation type="submission" date="2023-08" db="EMBL/GenBank/DDBJ databases">
        <title>Black Yeasts Isolated from many extreme environments.</title>
        <authorList>
            <person name="Coleine C."/>
            <person name="Stajich J.E."/>
            <person name="Selbmann L."/>
        </authorList>
    </citation>
    <scope>NUCLEOTIDE SEQUENCE</scope>
    <source>
        <strain evidence="3">CCFEE 5401</strain>
    </source>
</reference>
<protein>
    <submittedName>
        <fullName evidence="3">Uncharacterized protein</fullName>
    </submittedName>
</protein>
<comment type="caution">
    <text evidence="3">The sequence shown here is derived from an EMBL/GenBank/DDBJ whole genome shotgun (WGS) entry which is preliminary data.</text>
</comment>
<dbReference type="Proteomes" id="UP001310890">
    <property type="component" value="Unassembled WGS sequence"/>
</dbReference>
<gene>
    <name evidence="3" type="ORF">LTR62_002490</name>
</gene>
<dbReference type="GO" id="GO:0016491">
    <property type="term" value="F:oxidoreductase activity"/>
    <property type="evidence" value="ECO:0007669"/>
    <property type="project" value="UniProtKB-KW"/>
</dbReference>
<name>A0AAN7T799_9PEZI</name>